<gene>
    <name evidence="6" type="ORF">A4X20_21880</name>
</gene>
<feature type="transmembrane region" description="Helical" evidence="5">
    <location>
        <begin position="108"/>
        <end position="129"/>
    </location>
</feature>
<evidence type="ECO:0000256" key="3">
    <source>
        <dbReference type="ARBA" id="ARBA00022989"/>
    </source>
</evidence>
<dbReference type="Pfam" id="PF04191">
    <property type="entry name" value="PEMT"/>
    <property type="match status" value="1"/>
</dbReference>
<proteinExistence type="predicted"/>
<dbReference type="InterPro" id="IPR052527">
    <property type="entry name" value="Metal_cation-efflux_comp"/>
</dbReference>
<dbReference type="EMBL" id="LWCS01000026">
    <property type="protein sequence ID" value="OAN37629.1"/>
    <property type="molecule type" value="Genomic_DNA"/>
</dbReference>
<dbReference type="RefSeq" id="WP_064282491.1">
    <property type="nucleotide sequence ID" value="NZ_LWCS01000026.1"/>
</dbReference>
<dbReference type="Proteomes" id="UP000078396">
    <property type="component" value="Unassembled WGS sequence"/>
</dbReference>
<evidence type="ECO:0008006" key="8">
    <source>
        <dbReference type="Google" id="ProtNLM"/>
    </source>
</evidence>
<evidence type="ECO:0000313" key="7">
    <source>
        <dbReference type="Proteomes" id="UP000078396"/>
    </source>
</evidence>
<dbReference type="AlphaFoldDB" id="A0A178LUJ0"/>
<keyword evidence="4 5" id="KW-0472">Membrane</keyword>
<keyword evidence="3 5" id="KW-1133">Transmembrane helix</keyword>
<accession>A0A178LUJ0</accession>
<dbReference type="PANTHER" id="PTHR43847">
    <property type="entry name" value="BLL3993 PROTEIN"/>
    <property type="match status" value="1"/>
</dbReference>
<dbReference type="InterPro" id="IPR007318">
    <property type="entry name" value="Phopholipid_MeTrfase"/>
</dbReference>
<name>A0A178LUJ0_MYCIR</name>
<feature type="transmembrane region" description="Helical" evidence="5">
    <location>
        <begin position="7"/>
        <end position="26"/>
    </location>
</feature>
<comment type="subcellular location">
    <subcellularLocation>
        <location evidence="1">Endomembrane system</location>
        <topology evidence="1">Multi-pass membrane protein</topology>
    </subcellularLocation>
</comment>
<dbReference type="OrthoDB" id="7203053at2"/>
<feature type="transmembrane region" description="Helical" evidence="5">
    <location>
        <begin position="32"/>
        <end position="54"/>
    </location>
</feature>
<dbReference type="PANTHER" id="PTHR43847:SF1">
    <property type="entry name" value="BLL3993 PROTEIN"/>
    <property type="match status" value="1"/>
</dbReference>
<evidence type="ECO:0000256" key="4">
    <source>
        <dbReference type="ARBA" id="ARBA00023136"/>
    </source>
</evidence>
<evidence type="ECO:0000256" key="5">
    <source>
        <dbReference type="SAM" id="Phobius"/>
    </source>
</evidence>
<reference evidence="6 7" key="1">
    <citation type="submission" date="2016-04" db="EMBL/GenBank/DDBJ databases">
        <title>Draft Genome Sequences of Staphylococcus capitis Strain H36, S. capitis Strain H65, S. cohnii Strain H62, S. hominis Strain H69, Mycobacterium iranicum Strain H39, Plantibacter sp. Strain H53, Pseudomonas oryzihabitans Strain H72, and Microbacterium sp. Strain H83, isolated from residential settings.</title>
        <authorList>
            <person name="Lymperopoulou D."/>
            <person name="Adams R.I."/>
            <person name="Lindow S."/>
            <person name="Coil D.A."/>
            <person name="Jospin G."/>
            <person name="Eisen J.A."/>
        </authorList>
    </citation>
    <scope>NUCLEOTIDE SEQUENCE [LARGE SCALE GENOMIC DNA]</scope>
    <source>
        <strain evidence="6 7">H39</strain>
    </source>
</reference>
<comment type="caution">
    <text evidence="6">The sequence shown here is derived from an EMBL/GenBank/DDBJ whole genome shotgun (WGS) entry which is preliminary data.</text>
</comment>
<organism evidence="6 7">
    <name type="scientific">Mycolicibacterium iranicum</name>
    <name type="common">Mycobacterium iranicum</name>
    <dbReference type="NCBI Taxonomy" id="912594"/>
    <lineage>
        <taxon>Bacteria</taxon>
        <taxon>Bacillati</taxon>
        <taxon>Actinomycetota</taxon>
        <taxon>Actinomycetes</taxon>
        <taxon>Mycobacteriales</taxon>
        <taxon>Mycobacteriaceae</taxon>
        <taxon>Mycolicibacterium</taxon>
    </lineage>
</organism>
<sequence length="224" mass="24621">MNALVKVLVSGLVQVLSIAVLLFVPAGTVDYWQAWVFLTVFALSAWVPSIYLQLTNPAALQRRLRGGPTEEARPAQKIIMAGLYFSLAAMCVTSALDHRFGWSTMPPALCVIGSALVAIGLSLVVTVVTQNHYASTTVRVEQGQSVVSTGLYRLVRHPMYTANVVMLVGIPFALGSYWALVLVLPGLAVLAWRIRDEEKLLEVELAGYRDYTAKVRYRLVPCVW</sequence>
<evidence type="ECO:0000313" key="6">
    <source>
        <dbReference type="EMBL" id="OAN37629.1"/>
    </source>
</evidence>
<protein>
    <recommendedName>
        <fullName evidence="8">Steroid 5-alpha reductase C-terminal domain-containing protein</fullName>
    </recommendedName>
</protein>
<feature type="transmembrane region" description="Helical" evidence="5">
    <location>
        <begin position="75"/>
        <end position="96"/>
    </location>
</feature>
<feature type="transmembrane region" description="Helical" evidence="5">
    <location>
        <begin position="164"/>
        <end position="192"/>
    </location>
</feature>
<keyword evidence="2 5" id="KW-0812">Transmembrane</keyword>
<dbReference type="Gene3D" id="1.20.120.1630">
    <property type="match status" value="1"/>
</dbReference>
<evidence type="ECO:0000256" key="1">
    <source>
        <dbReference type="ARBA" id="ARBA00004127"/>
    </source>
</evidence>
<evidence type="ECO:0000256" key="2">
    <source>
        <dbReference type="ARBA" id="ARBA00022692"/>
    </source>
</evidence>
<dbReference type="GO" id="GO:0012505">
    <property type="term" value="C:endomembrane system"/>
    <property type="evidence" value="ECO:0007669"/>
    <property type="project" value="UniProtKB-SubCell"/>
</dbReference>